<sequence length="507" mass="56936">MFTFKKVMIVLRAPGAKGAIEAVAPTQRVLSRDLDKTKPSQNESDPVENVTGFSPQTKKRRLDRWLDGFVRLSGSEAAFIVILLGLLAWAFLGISFGQAPEWAILISDIQAIVSYIYDSLLMRQQLNSYDQLIRTSASLRSRSLSQQAMLRAILRSGRYKTIDPTHFESQRHGEFTAALPTENLVGRISTLFSYVLGHIVTVAFFWVGIFVWIGFGHSMGWSNTWQLYINSATSALMVFIFSFLANIRERHAAYMERCLNVIFEVDSTIELKLRTITGYVIPNPTVIVPAPKMGRIQRCIFYYADIIGTLVGIAILIVVIVVWVCIGPAMEFNSNWWLLIGTYAGLVGLNDGFVLRNVQACLNDYESNAFDGVSLQDKSIMMDTGIPEVEAEQVRMNQLNYRLSNRMGIVCASEITVILGAVLVISLVIGSSAMKWTETGQLLCNVPPSIIESFFMMILITGHNISDAQRRVDLHNMYQRRMRLLSYVDRLEEVEVVKAVESKANLD</sequence>
<evidence type="ECO:0000256" key="1">
    <source>
        <dbReference type="SAM" id="MobiDB-lite"/>
    </source>
</evidence>
<name>A0ABP0ATQ0_9PEZI</name>
<gene>
    <name evidence="3" type="ORF">SEUCBS140593_000892</name>
</gene>
<dbReference type="Pfam" id="PF04120">
    <property type="entry name" value="Iron_permease"/>
    <property type="match status" value="2"/>
</dbReference>
<feature type="transmembrane region" description="Helical" evidence="2">
    <location>
        <begin position="69"/>
        <end position="96"/>
    </location>
</feature>
<keyword evidence="2" id="KW-1133">Transmembrane helix</keyword>
<accession>A0ABP0ATQ0</accession>
<feature type="transmembrane region" description="Helical" evidence="2">
    <location>
        <begin position="300"/>
        <end position="324"/>
    </location>
</feature>
<evidence type="ECO:0000313" key="4">
    <source>
        <dbReference type="Proteomes" id="UP001642482"/>
    </source>
</evidence>
<keyword evidence="4" id="KW-1185">Reference proteome</keyword>
<organism evidence="3 4">
    <name type="scientific">Sporothrix eucalyptigena</name>
    <dbReference type="NCBI Taxonomy" id="1812306"/>
    <lineage>
        <taxon>Eukaryota</taxon>
        <taxon>Fungi</taxon>
        <taxon>Dikarya</taxon>
        <taxon>Ascomycota</taxon>
        <taxon>Pezizomycotina</taxon>
        <taxon>Sordariomycetes</taxon>
        <taxon>Sordariomycetidae</taxon>
        <taxon>Ophiostomatales</taxon>
        <taxon>Ophiostomataceae</taxon>
        <taxon>Sporothrix</taxon>
    </lineage>
</organism>
<feature type="transmembrane region" description="Helical" evidence="2">
    <location>
        <begin position="227"/>
        <end position="247"/>
    </location>
</feature>
<dbReference type="InterPro" id="IPR007251">
    <property type="entry name" value="Iron_permease_Fet4"/>
</dbReference>
<evidence type="ECO:0008006" key="5">
    <source>
        <dbReference type="Google" id="ProtNLM"/>
    </source>
</evidence>
<protein>
    <recommendedName>
        <fullName evidence="5">Low affinity iron transporter</fullName>
    </recommendedName>
</protein>
<dbReference type="EMBL" id="CAWUHD010000005">
    <property type="protein sequence ID" value="CAK7210618.1"/>
    <property type="molecule type" value="Genomic_DNA"/>
</dbReference>
<keyword evidence="2" id="KW-0812">Transmembrane</keyword>
<dbReference type="Proteomes" id="UP001642482">
    <property type="component" value="Unassembled WGS sequence"/>
</dbReference>
<feature type="transmembrane region" description="Helical" evidence="2">
    <location>
        <begin position="102"/>
        <end position="121"/>
    </location>
</feature>
<reference evidence="3 4" key="1">
    <citation type="submission" date="2024-01" db="EMBL/GenBank/DDBJ databases">
        <authorList>
            <person name="Allen C."/>
            <person name="Tagirdzhanova G."/>
        </authorList>
    </citation>
    <scope>NUCLEOTIDE SEQUENCE [LARGE SCALE GENOMIC DNA]</scope>
</reference>
<evidence type="ECO:0000256" key="2">
    <source>
        <dbReference type="SAM" id="Phobius"/>
    </source>
</evidence>
<evidence type="ECO:0000313" key="3">
    <source>
        <dbReference type="EMBL" id="CAK7210618.1"/>
    </source>
</evidence>
<feature type="transmembrane region" description="Helical" evidence="2">
    <location>
        <begin position="407"/>
        <end position="429"/>
    </location>
</feature>
<feature type="transmembrane region" description="Helical" evidence="2">
    <location>
        <begin position="336"/>
        <end position="355"/>
    </location>
</feature>
<feature type="transmembrane region" description="Helical" evidence="2">
    <location>
        <begin position="191"/>
        <end position="215"/>
    </location>
</feature>
<comment type="caution">
    <text evidence="3">The sequence shown here is derived from an EMBL/GenBank/DDBJ whole genome shotgun (WGS) entry which is preliminary data.</text>
</comment>
<keyword evidence="2" id="KW-0472">Membrane</keyword>
<feature type="transmembrane region" description="Helical" evidence="2">
    <location>
        <begin position="449"/>
        <end position="466"/>
    </location>
</feature>
<proteinExistence type="predicted"/>
<feature type="region of interest" description="Disordered" evidence="1">
    <location>
        <begin position="33"/>
        <end position="54"/>
    </location>
</feature>